<proteinExistence type="predicted"/>
<accession>A0A510XVP3</accession>
<dbReference type="AlphaFoldDB" id="A0A510XVP3"/>
<evidence type="ECO:0000313" key="2">
    <source>
        <dbReference type="Proteomes" id="UP000321419"/>
    </source>
</evidence>
<gene>
    <name evidence="1" type="ORF">PES01_19610</name>
</gene>
<protein>
    <submittedName>
        <fullName evidence="1">Uncharacterized protein</fullName>
    </submittedName>
</protein>
<evidence type="ECO:0000313" key="1">
    <source>
        <dbReference type="EMBL" id="GEK55116.1"/>
    </source>
</evidence>
<organism evidence="1 2">
    <name type="scientific">Pseudoalteromonas espejiana</name>
    <dbReference type="NCBI Taxonomy" id="28107"/>
    <lineage>
        <taxon>Bacteria</taxon>
        <taxon>Pseudomonadati</taxon>
        <taxon>Pseudomonadota</taxon>
        <taxon>Gammaproteobacteria</taxon>
        <taxon>Alteromonadales</taxon>
        <taxon>Pseudoalteromonadaceae</taxon>
        <taxon>Pseudoalteromonas</taxon>
    </lineage>
</organism>
<comment type="caution">
    <text evidence="1">The sequence shown here is derived from an EMBL/GenBank/DDBJ whole genome shotgun (WGS) entry which is preliminary data.</text>
</comment>
<keyword evidence="2" id="KW-1185">Reference proteome</keyword>
<sequence length="259" mass="29847">MIKSKGLLMKYLNYLLLCLSIFFTSNTFALEQKYHESVLPVIVAFKTQDKTEIAAHIRYPLKRQYPLPDIKNEAEFINRFDEVFDEELVAVIGSSNVNTDWDSVGWRGIMLNSGVMWVDTDGKIIGINSHTAKEQAFAKRLIEQDKQSLHSSINTFEEPVLDWKTANYHIRVDDLGDRNYRYVVWDIDKKISDKPDMVLLNGDITFEGSGGNHHYTFKNGRYSYILHVTVIGCDTSPPGWLEVYKDDEQLLKERVISAE</sequence>
<name>A0A510XVP3_9GAMM</name>
<dbReference type="EMBL" id="BJUM01000016">
    <property type="protein sequence ID" value="GEK55116.1"/>
    <property type="molecule type" value="Genomic_DNA"/>
</dbReference>
<dbReference type="Proteomes" id="UP000321419">
    <property type="component" value="Unassembled WGS sequence"/>
</dbReference>
<reference evidence="1 2" key="1">
    <citation type="submission" date="2019-07" db="EMBL/GenBank/DDBJ databases">
        <title>Whole genome shotgun sequence of Pseudoalteromonas espejiana NBRC 102222.</title>
        <authorList>
            <person name="Hosoyama A."/>
            <person name="Uohara A."/>
            <person name="Ohji S."/>
            <person name="Ichikawa N."/>
        </authorList>
    </citation>
    <scope>NUCLEOTIDE SEQUENCE [LARGE SCALE GENOMIC DNA]</scope>
    <source>
        <strain evidence="1 2">NBRC 102222</strain>
    </source>
</reference>